<dbReference type="GO" id="GO:0017038">
    <property type="term" value="P:protein import"/>
    <property type="evidence" value="ECO:0007669"/>
    <property type="project" value="InterPro"/>
</dbReference>
<dbReference type="Proteomes" id="UP000184536">
    <property type="component" value="Unassembled WGS sequence"/>
</dbReference>
<dbReference type="Pfam" id="PF21090">
    <property type="entry name" value="P-loop_SecA"/>
    <property type="match status" value="1"/>
</dbReference>
<feature type="domain" description="SecA family profile" evidence="19">
    <location>
        <begin position="1"/>
        <end position="627"/>
    </location>
</feature>
<keyword evidence="13 15" id="KW-0472">Membrane</keyword>
<dbReference type="GO" id="GO:0005829">
    <property type="term" value="C:cytosol"/>
    <property type="evidence" value="ECO:0007669"/>
    <property type="project" value="TreeGrafter"/>
</dbReference>
<evidence type="ECO:0000256" key="6">
    <source>
        <dbReference type="ARBA" id="ARBA00022723"/>
    </source>
</evidence>
<dbReference type="GO" id="GO:0008564">
    <property type="term" value="F:protein-exporting ATPase activity"/>
    <property type="evidence" value="ECO:0007669"/>
    <property type="project" value="UniProtKB-EC"/>
</dbReference>
<keyword evidence="3 15" id="KW-0813">Transport</keyword>
<dbReference type="SUPFAM" id="SSF81886">
    <property type="entry name" value="Helical scaffold and wing domains of SecA"/>
    <property type="match status" value="1"/>
</dbReference>
<keyword evidence="21" id="KW-1185">Reference proteome</keyword>
<dbReference type="RefSeq" id="WP_110939587.1">
    <property type="nucleotide sequence ID" value="NZ_FQZV01000004.1"/>
</dbReference>
<dbReference type="InterPro" id="IPR011115">
    <property type="entry name" value="SecA_DEAD"/>
</dbReference>
<dbReference type="PRINTS" id="PR00906">
    <property type="entry name" value="SECA"/>
</dbReference>
<evidence type="ECO:0000256" key="1">
    <source>
        <dbReference type="ARBA" id="ARBA00001947"/>
    </source>
</evidence>
<dbReference type="NCBIfam" id="TIGR00963">
    <property type="entry name" value="secA"/>
    <property type="match status" value="1"/>
</dbReference>
<evidence type="ECO:0000256" key="10">
    <source>
        <dbReference type="ARBA" id="ARBA00022927"/>
    </source>
</evidence>
<dbReference type="Pfam" id="PF01043">
    <property type="entry name" value="SecA_PP_bind"/>
    <property type="match status" value="1"/>
</dbReference>
<dbReference type="SUPFAM" id="SSF81767">
    <property type="entry name" value="Pre-protein crosslinking domain of SecA"/>
    <property type="match status" value="1"/>
</dbReference>
<dbReference type="InterPro" id="IPR001650">
    <property type="entry name" value="Helicase_C-like"/>
</dbReference>
<dbReference type="FunFam" id="3.90.1440.10:FF:000001">
    <property type="entry name" value="Preprotein translocase subunit SecA"/>
    <property type="match status" value="1"/>
</dbReference>
<evidence type="ECO:0000256" key="14">
    <source>
        <dbReference type="ARBA" id="ARBA00034006"/>
    </source>
</evidence>
<evidence type="ECO:0000256" key="9">
    <source>
        <dbReference type="ARBA" id="ARBA00022840"/>
    </source>
</evidence>
<dbReference type="EC" id="7.4.2.8" evidence="15"/>
<keyword evidence="4 15" id="KW-1003">Cell membrane</keyword>
<evidence type="ECO:0000256" key="13">
    <source>
        <dbReference type="ARBA" id="ARBA00023136"/>
    </source>
</evidence>
<evidence type="ECO:0000256" key="12">
    <source>
        <dbReference type="ARBA" id="ARBA00023010"/>
    </source>
</evidence>
<keyword evidence="8" id="KW-0862">Zinc</keyword>
<evidence type="ECO:0000256" key="5">
    <source>
        <dbReference type="ARBA" id="ARBA00022490"/>
    </source>
</evidence>
<evidence type="ECO:0000256" key="2">
    <source>
        <dbReference type="ARBA" id="ARBA00007650"/>
    </source>
</evidence>
<dbReference type="InterPro" id="IPR014001">
    <property type="entry name" value="Helicase_ATP-bd"/>
</dbReference>
<feature type="domain" description="Helicase ATP-binding" evidence="17">
    <location>
        <begin position="87"/>
        <end position="257"/>
    </location>
</feature>
<dbReference type="GO" id="GO:0005524">
    <property type="term" value="F:ATP binding"/>
    <property type="evidence" value="ECO:0007669"/>
    <property type="project" value="UniProtKB-UniRule"/>
</dbReference>
<name>A0A1M6CPH8_9FIRM</name>
<sequence>MSFLEKIFGSLNDREVKKLFKTVHQIEALEPEIAKLSDIDLRNKTLYFKEQLNAGKTLDDILPEAFAVVREASWRTLGMKHFPVQMLGGIVLHQGRIAEMKTGEGKTLVATLPVYLNALEGKGVHVVTVNDYLAKRDKDWMGKIYQFLGLSVGCIIHGLNNQERQAAYNCDITYGTNNEFGFDYLRDNMVIYREEMVQRDLNFAIVDEVDSILVDEARTPLIISGAGEKSTKLYFIADQFVKTLKKEIDFTVDEKAHTVVLTDSGDEKAEKYFGIENLGDPENMEISHHINQALKAHLLMKLDKDYVVKDGEIIIVDEFTGRLMFGRRYSDGLHQAIEVKEGLEVQRESKTLATITLQNYFRMYRKLAGMTGTAKTEEDEFKHIYNMDVVVIPTNREIQRKDLPDAVYKTEEGKFRAVVNQIAEKHKTGQPVLVGTISIERSEILSTLLKRKGIPHEVLNAKHHEREAEIVAQAGHLGSVTIATNMAGRGTDIVLGGNAEFMAIKEMRKRGYGEHILSMVTSYAPTTDQELIEAREIYQQIYKEIKKNTDAEHEKVVAAGGLHIIGTERHESRRIDNQLRGRAGRQGDPGSSQFFISLEDDLMRLFGSDKIKGVVEKLGMDDDEAIEASLLSKSIETAQKRVEGRNFSIRKHVLQYDDVMNKQREVIYKERRRVLEGENLREHVMNMLENMVEGVVEIYTAEAKYPEEWDLKGLEDYLHTIFMPKGSLVFEDIESLTKEDLKDKIMEIAEAAYSHKEEEVGEDRMRELERVMLLRVVDTKWMDHIDAMDQLRQGIGLRAYGQEDPVRAYQVEGFDMFDAMIKSIQEDTLKYLFNVTVETQTQRKQVVEVTGTSGGDGAVERKPMVKESAIGRNDPCPCGSGKKYKKCCGAK</sequence>
<proteinExistence type="inferred from homology"/>
<organism evidence="20 21">
    <name type="scientific">Geosporobacter subterraneus DSM 17957</name>
    <dbReference type="NCBI Taxonomy" id="1121919"/>
    <lineage>
        <taxon>Bacteria</taxon>
        <taxon>Bacillati</taxon>
        <taxon>Bacillota</taxon>
        <taxon>Clostridia</taxon>
        <taxon>Peptostreptococcales</taxon>
        <taxon>Thermotaleaceae</taxon>
        <taxon>Geosporobacter</taxon>
    </lineage>
</organism>
<dbReference type="InterPro" id="IPR011130">
    <property type="entry name" value="SecA_preprotein_X-link_dom"/>
</dbReference>
<dbReference type="PROSITE" id="PS51196">
    <property type="entry name" value="SECA_MOTOR_DEAD"/>
    <property type="match status" value="1"/>
</dbReference>
<gene>
    <name evidence="15" type="primary">secA</name>
    <name evidence="20" type="ORF">SAMN02745975_00284</name>
</gene>
<evidence type="ECO:0000256" key="4">
    <source>
        <dbReference type="ARBA" id="ARBA00022475"/>
    </source>
</evidence>
<evidence type="ECO:0000256" key="11">
    <source>
        <dbReference type="ARBA" id="ARBA00022967"/>
    </source>
</evidence>
<dbReference type="SUPFAM" id="SSF52540">
    <property type="entry name" value="P-loop containing nucleoside triphosphate hydrolases"/>
    <property type="match status" value="2"/>
</dbReference>
<dbReference type="Gene3D" id="3.90.1440.10">
    <property type="entry name" value="SecA, preprotein cross-linking domain"/>
    <property type="match status" value="1"/>
</dbReference>
<dbReference type="InterPro" id="IPR020937">
    <property type="entry name" value="SecA_CS"/>
</dbReference>
<comment type="subunit">
    <text evidence="15">Monomer and homodimer. Part of the essential Sec protein translocation apparatus which comprises SecA, SecYEG and auxiliary proteins SecDF. Other proteins may also be involved.</text>
</comment>
<dbReference type="OrthoDB" id="9805579at2"/>
<dbReference type="GO" id="GO:0043952">
    <property type="term" value="P:protein transport by the Sec complex"/>
    <property type="evidence" value="ECO:0007669"/>
    <property type="project" value="UniProtKB-ARBA"/>
</dbReference>
<dbReference type="InterPro" id="IPR036670">
    <property type="entry name" value="SecA_X-link_sf"/>
</dbReference>
<evidence type="ECO:0000259" key="17">
    <source>
        <dbReference type="PROSITE" id="PS51192"/>
    </source>
</evidence>
<evidence type="ECO:0000256" key="15">
    <source>
        <dbReference type="HAMAP-Rule" id="MF_01382"/>
    </source>
</evidence>
<dbReference type="NCBIfam" id="NF009538">
    <property type="entry name" value="PRK12904.1"/>
    <property type="match status" value="1"/>
</dbReference>
<dbReference type="GO" id="GO:0005886">
    <property type="term" value="C:plasma membrane"/>
    <property type="evidence" value="ECO:0007669"/>
    <property type="project" value="UniProtKB-SubCell"/>
</dbReference>
<dbReference type="InterPro" id="IPR027417">
    <property type="entry name" value="P-loop_NTPase"/>
</dbReference>
<keyword evidence="5 15" id="KW-0963">Cytoplasm</keyword>
<dbReference type="Pfam" id="PF07517">
    <property type="entry name" value="SecA_DEAD"/>
    <property type="match status" value="1"/>
</dbReference>
<dbReference type="PROSITE" id="PS51194">
    <property type="entry name" value="HELICASE_CTER"/>
    <property type="match status" value="1"/>
</dbReference>
<keyword evidence="6" id="KW-0479">Metal-binding</keyword>
<dbReference type="CDD" id="cd17928">
    <property type="entry name" value="DEXDc_SecA"/>
    <property type="match status" value="1"/>
</dbReference>
<dbReference type="CDD" id="cd18803">
    <property type="entry name" value="SF2_C_secA"/>
    <property type="match status" value="1"/>
</dbReference>
<evidence type="ECO:0000256" key="7">
    <source>
        <dbReference type="ARBA" id="ARBA00022741"/>
    </source>
</evidence>
<dbReference type="PROSITE" id="PS01312">
    <property type="entry name" value="SECA"/>
    <property type="match status" value="1"/>
</dbReference>
<feature type="binding site" evidence="15">
    <location>
        <position position="85"/>
    </location>
    <ligand>
        <name>ATP</name>
        <dbReference type="ChEBI" id="CHEBI:30616"/>
    </ligand>
</feature>
<keyword evidence="11 15" id="KW-1278">Translocase</keyword>
<dbReference type="Gene3D" id="3.40.50.300">
    <property type="entry name" value="P-loop containing nucleotide triphosphate hydrolases"/>
    <property type="match status" value="2"/>
</dbReference>
<dbReference type="FunFam" id="3.40.50.300:FF:000113">
    <property type="entry name" value="Preprotein translocase subunit SecA"/>
    <property type="match status" value="1"/>
</dbReference>
<dbReference type="PANTHER" id="PTHR30612">
    <property type="entry name" value="SECA INNER MEMBRANE COMPONENT OF SEC PROTEIN SECRETION SYSTEM"/>
    <property type="match status" value="1"/>
</dbReference>
<dbReference type="Pfam" id="PF02810">
    <property type="entry name" value="SEC-C"/>
    <property type="match status" value="1"/>
</dbReference>
<dbReference type="Pfam" id="PF07516">
    <property type="entry name" value="SecA_SW"/>
    <property type="match status" value="1"/>
</dbReference>
<comment type="similarity">
    <text evidence="2 15 16">Belongs to the SecA family.</text>
</comment>
<dbReference type="GO" id="GO:0046872">
    <property type="term" value="F:metal ion binding"/>
    <property type="evidence" value="ECO:0007669"/>
    <property type="project" value="UniProtKB-KW"/>
</dbReference>
<dbReference type="GO" id="GO:0006605">
    <property type="term" value="P:protein targeting"/>
    <property type="evidence" value="ECO:0007669"/>
    <property type="project" value="UniProtKB-UniRule"/>
</dbReference>
<evidence type="ECO:0000259" key="18">
    <source>
        <dbReference type="PROSITE" id="PS51194"/>
    </source>
</evidence>
<dbReference type="InterPro" id="IPR044722">
    <property type="entry name" value="SecA_SF2_C"/>
</dbReference>
<dbReference type="HAMAP" id="MF_01382">
    <property type="entry name" value="SecA"/>
    <property type="match status" value="1"/>
</dbReference>
<feature type="binding site" evidence="15">
    <location>
        <position position="492"/>
    </location>
    <ligand>
        <name>ATP</name>
        <dbReference type="ChEBI" id="CHEBI:30616"/>
    </ligand>
</feature>
<reference evidence="21" key="1">
    <citation type="submission" date="2016-11" db="EMBL/GenBank/DDBJ databases">
        <authorList>
            <person name="Varghese N."/>
            <person name="Submissions S."/>
        </authorList>
    </citation>
    <scope>NUCLEOTIDE SEQUENCE [LARGE SCALE GENOMIC DNA]</scope>
    <source>
        <strain evidence="21">DSM 17957</strain>
    </source>
</reference>
<dbReference type="InterPro" id="IPR000185">
    <property type="entry name" value="SecA"/>
</dbReference>
<dbReference type="GO" id="GO:0065002">
    <property type="term" value="P:intracellular protein transmembrane transport"/>
    <property type="evidence" value="ECO:0007669"/>
    <property type="project" value="UniProtKB-UniRule"/>
</dbReference>
<dbReference type="InterPro" id="IPR014018">
    <property type="entry name" value="SecA_motor_DEAD"/>
</dbReference>
<dbReference type="FunFam" id="1.10.3060.10:FF:000002">
    <property type="entry name" value="Preprotein translocase subunit SecA"/>
    <property type="match status" value="1"/>
</dbReference>
<evidence type="ECO:0000313" key="20">
    <source>
        <dbReference type="EMBL" id="SHI62890.1"/>
    </source>
</evidence>
<dbReference type="PROSITE" id="PS51192">
    <property type="entry name" value="HELICASE_ATP_BIND_1"/>
    <property type="match status" value="1"/>
</dbReference>
<evidence type="ECO:0000313" key="21">
    <source>
        <dbReference type="Proteomes" id="UP000184536"/>
    </source>
</evidence>
<protein>
    <recommendedName>
        <fullName evidence="15 16">Protein translocase subunit SecA</fullName>
        <ecNumber evidence="15">7.4.2.8</ecNumber>
    </recommendedName>
</protein>
<evidence type="ECO:0000256" key="8">
    <source>
        <dbReference type="ARBA" id="ARBA00022833"/>
    </source>
</evidence>
<dbReference type="STRING" id="1121919.SAMN02745975_00284"/>
<comment type="catalytic activity">
    <reaction evidence="14 15">
        <text>ATP + H2O + cellular proteinSide 1 = ADP + phosphate + cellular proteinSide 2.</text>
        <dbReference type="EC" id="7.4.2.8"/>
    </reaction>
</comment>
<comment type="function">
    <text evidence="15">Part of the Sec protein translocase complex. Interacts with the SecYEG preprotein conducting channel. Has a central role in coupling the hydrolysis of ATP to the transfer of proteins into and across the cell membrane, serving as an ATP-driven molecular motor driving the stepwise translocation of polypeptide chains across the membrane.</text>
</comment>
<evidence type="ECO:0000256" key="16">
    <source>
        <dbReference type="RuleBase" id="RU003874"/>
    </source>
</evidence>
<feature type="domain" description="Helicase C-terminal" evidence="18">
    <location>
        <begin position="402"/>
        <end position="643"/>
    </location>
</feature>
<dbReference type="InterPro" id="IPR011116">
    <property type="entry name" value="SecA_Wing/Scaffold"/>
</dbReference>
<evidence type="ECO:0000256" key="3">
    <source>
        <dbReference type="ARBA" id="ARBA00022448"/>
    </source>
</evidence>
<dbReference type="PANTHER" id="PTHR30612:SF0">
    <property type="entry name" value="CHLOROPLAST PROTEIN-TRANSPORTING ATPASE"/>
    <property type="match status" value="1"/>
</dbReference>
<keyword evidence="12 15" id="KW-0811">Translocation</keyword>
<evidence type="ECO:0000259" key="19">
    <source>
        <dbReference type="PROSITE" id="PS51196"/>
    </source>
</evidence>
<comment type="cofactor">
    <cofactor evidence="1">
        <name>Zn(2+)</name>
        <dbReference type="ChEBI" id="CHEBI:29105"/>
    </cofactor>
</comment>
<keyword evidence="9 15" id="KW-0067">ATP-binding</keyword>
<feature type="binding site" evidence="15">
    <location>
        <begin position="103"/>
        <end position="107"/>
    </location>
    <ligand>
        <name>ATP</name>
        <dbReference type="ChEBI" id="CHEBI:30616"/>
    </ligand>
</feature>
<dbReference type="Gene3D" id="1.10.3060.10">
    <property type="entry name" value="Helical scaffold and wing domains of SecA"/>
    <property type="match status" value="1"/>
</dbReference>
<dbReference type="InterPro" id="IPR036266">
    <property type="entry name" value="SecA_Wing/Scaffold_sf"/>
</dbReference>
<accession>A0A1M6CPH8</accession>
<dbReference type="InterPro" id="IPR004027">
    <property type="entry name" value="SEC_C_motif"/>
</dbReference>
<dbReference type="EMBL" id="FQZV01000004">
    <property type="protein sequence ID" value="SHI62890.1"/>
    <property type="molecule type" value="Genomic_DNA"/>
</dbReference>
<dbReference type="FunFam" id="3.40.50.300:FF:000334">
    <property type="entry name" value="Protein translocase subunit SecA"/>
    <property type="match status" value="1"/>
</dbReference>
<keyword evidence="10 15" id="KW-0653">Protein transport</keyword>
<dbReference type="GO" id="GO:0031522">
    <property type="term" value="C:cell envelope Sec protein transport complex"/>
    <property type="evidence" value="ECO:0007669"/>
    <property type="project" value="TreeGrafter"/>
</dbReference>
<comment type="subcellular location">
    <subcellularLocation>
        <location evidence="15">Cell membrane</location>
        <topology evidence="15">Peripheral membrane protein</topology>
        <orientation evidence="15">Cytoplasmic side</orientation>
    </subcellularLocation>
    <subcellularLocation>
        <location evidence="15">Cytoplasm</location>
    </subcellularLocation>
    <text evidence="15">Distribution is 50-50.</text>
</comment>
<dbReference type="AlphaFoldDB" id="A0A1M6CPH8"/>
<keyword evidence="7 15" id="KW-0547">Nucleotide-binding</keyword>
<dbReference type="SMART" id="SM00957">
    <property type="entry name" value="SecA_DEAD"/>
    <property type="match status" value="1"/>
</dbReference>
<dbReference type="SMART" id="SM00958">
    <property type="entry name" value="SecA_PP_bind"/>
    <property type="match status" value="1"/>
</dbReference>